<comment type="caution">
    <text evidence="1">The sequence shown here is derived from an EMBL/GenBank/DDBJ whole genome shotgun (WGS) entry which is preliminary data.</text>
</comment>
<proteinExistence type="predicted"/>
<gene>
    <name evidence="1" type="ORF">L6452_18437</name>
</gene>
<name>A0ACB9C688_ARCLA</name>
<sequence length="177" mass="21042">MKRDIATLKAARDRQKSYADNRRRPFEFHVDDKVLLKVSPWKGIIRFGKRGKLSPRYIGPFEVLEKIGAVAYKLQLPQELSAIHNTFHVSNLNKCLTDESLVISPEEIQIDERLHFTEEPIEVLDRNVKRLRRSKISIVKVRWNSRHGPEYTWEREDYIKDKYPHLLQRNHLRKADC</sequence>
<keyword evidence="2" id="KW-1185">Reference proteome</keyword>
<reference evidence="2" key="1">
    <citation type="journal article" date="2022" name="Mol. Ecol. Resour.">
        <title>The genomes of chicory, endive, great burdock and yacon provide insights into Asteraceae palaeo-polyploidization history and plant inulin production.</title>
        <authorList>
            <person name="Fan W."/>
            <person name="Wang S."/>
            <person name="Wang H."/>
            <person name="Wang A."/>
            <person name="Jiang F."/>
            <person name="Liu H."/>
            <person name="Zhao H."/>
            <person name="Xu D."/>
            <person name="Zhang Y."/>
        </authorList>
    </citation>
    <scope>NUCLEOTIDE SEQUENCE [LARGE SCALE GENOMIC DNA]</scope>
    <source>
        <strain evidence="2">cv. Niubang</strain>
    </source>
</reference>
<accession>A0ACB9C688</accession>
<dbReference type="EMBL" id="CM042051">
    <property type="protein sequence ID" value="KAI3729771.1"/>
    <property type="molecule type" value="Genomic_DNA"/>
</dbReference>
<organism evidence="1 2">
    <name type="scientific">Arctium lappa</name>
    <name type="common">Greater burdock</name>
    <name type="synonym">Lappa major</name>
    <dbReference type="NCBI Taxonomy" id="4217"/>
    <lineage>
        <taxon>Eukaryota</taxon>
        <taxon>Viridiplantae</taxon>
        <taxon>Streptophyta</taxon>
        <taxon>Embryophyta</taxon>
        <taxon>Tracheophyta</taxon>
        <taxon>Spermatophyta</taxon>
        <taxon>Magnoliopsida</taxon>
        <taxon>eudicotyledons</taxon>
        <taxon>Gunneridae</taxon>
        <taxon>Pentapetalae</taxon>
        <taxon>asterids</taxon>
        <taxon>campanulids</taxon>
        <taxon>Asterales</taxon>
        <taxon>Asteraceae</taxon>
        <taxon>Carduoideae</taxon>
        <taxon>Cardueae</taxon>
        <taxon>Arctiinae</taxon>
        <taxon>Arctium</taxon>
    </lineage>
</organism>
<dbReference type="Proteomes" id="UP001055879">
    <property type="component" value="Linkage Group LG05"/>
</dbReference>
<protein>
    <submittedName>
        <fullName evidence="1">Uncharacterized protein</fullName>
    </submittedName>
</protein>
<reference evidence="1 2" key="2">
    <citation type="journal article" date="2022" name="Mol. Ecol. Resour.">
        <title>The genomes of chicory, endive, great burdock and yacon provide insights into Asteraceae paleo-polyploidization history and plant inulin production.</title>
        <authorList>
            <person name="Fan W."/>
            <person name="Wang S."/>
            <person name="Wang H."/>
            <person name="Wang A."/>
            <person name="Jiang F."/>
            <person name="Liu H."/>
            <person name="Zhao H."/>
            <person name="Xu D."/>
            <person name="Zhang Y."/>
        </authorList>
    </citation>
    <scope>NUCLEOTIDE SEQUENCE [LARGE SCALE GENOMIC DNA]</scope>
    <source>
        <strain evidence="2">cv. Niubang</strain>
    </source>
</reference>
<evidence type="ECO:0000313" key="2">
    <source>
        <dbReference type="Proteomes" id="UP001055879"/>
    </source>
</evidence>
<evidence type="ECO:0000313" key="1">
    <source>
        <dbReference type="EMBL" id="KAI3729771.1"/>
    </source>
</evidence>